<dbReference type="GO" id="GO:0016758">
    <property type="term" value="F:hexosyltransferase activity"/>
    <property type="evidence" value="ECO:0007669"/>
    <property type="project" value="InterPro"/>
</dbReference>
<keyword evidence="9" id="KW-0472">Membrane</keyword>
<evidence type="ECO:0000256" key="10">
    <source>
        <dbReference type="RuleBase" id="RU363063"/>
    </source>
</evidence>
<protein>
    <recommendedName>
        <fullName evidence="10">Hexosyltransferase</fullName>
        <ecNumber evidence="10">2.4.1.-</ecNumber>
    </recommendedName>
</protein>
<dbReference type="Pfam" id="PF01762">
    <property type="entry name" value="Galactosyl_T"/>
    <property type="match status" value="1"/>
</dbReference>
<keyword evidence="4" id="KW-0808">Transferase</keyword>
<dbReference type="EC" id="2.4.1.-" evidence="10"/>
<dbReference type="AlphaFoldDB" id="A0A7R9MK25"/>
<organism evidence="11">
    <name type="scientific">Oppiella nova</name>
    <dbReference type="NCBI Taxonomy" id="334625"/>
    <lineage>
        <taxon>Eukaryota</taxon>
        <taxon>Metazoa</taxon>
        <taxon>Ecdysozoa</taxon>
        <taxon>Arthropoda</taxon>
        <taxon>Chelicerata</taxon>
        <taxon>Arachnida</taxon>
        <taxon>Acari</taxon>
        <taxon>Acariformes</taxon>
        <taxon>Sarcoptiformes</taxon>
        <taxon>Oribatida</taxon>
        <taxon>Brachypylina</taxon>
        <taxon>Oppioidea</taxon>
        <taxon>Oppiidae</taxon>
        <taxon>Oppiella</taxon>
    </lineage>
</organism>
<evidence type="ECO:0000256" key="1">
    <source>
        <dbReference type="ARBA" id="ARBA00004323"/>
    </source>
</evidence>
<dbReference type="PANTHER" id="PTHR11214:SF314">
    <property type="entry name" value="HEXOSYLTRANSFERASE"/>
    <property type="match status" value="1"/>
</dbReference>
<name>A0A7R9MK25_9ACAR</name>
<dbReference type="GO" id="GO:0000139">
    <property type="term" value="C:Golgi membrane"/>
    <property type="evidence" value="ECO:0007669"/>
    <property type="project" value="UniProtKB-SubCell"/>
</dbReference>
<dbReference type="GO" id="GO:0006493">
    <property type="term" value="P:protein O-linked glycosylation"/>
    <property type="evidence" value="ECO:0007669"/>
    <property type="project" value="TreeGrafter"/>
</dbReference>
<evidence type="ECO:0000256" key="7">
    <source>
        <dbReference type="ARBA" id="ARBA00022989"/>
    </source>
</evidence>
<comment type="subcellular location">
    <subcellularLocation>
        <location evidence="1 10">Golgi apparatus membrane</location>
        <topology evidence="1 10">Single-pass type II membrane protein</topology>
    </subcellularLocation>
</comment>
<evidence type="ECO:0000256" key="9">
    <source>
        <dbReference type="ARBA" id="ARBA00023136"/>
    </source>
</evidence>
<evidence type="ECO:0000256" key="2">
    <source>
        <dbReference type="ARBA" id="ARBA00008661"/>
    </source>
</evidence>
<evidence type="ECO:0000256" key="8">
    <source>
        <dbReference type="ARBA" id="ARBA00023034"/>
    </source>
</evidence>
<comment type="similarity">
    <text evidence="2 10">Belongs to the glycosyltransferase 31 family.</text>
</comment>
<keyword evidence="6" id="KW-0735">Signal-anchor</keyword>
<dbReference type="Proteomes" id="UP000728032">
    <property type="component" value="Unassembled WGS sequence"/>
</dbReference>
<keyword evidence="8 10" id="KW-0333">Golgi apparatus</keyword>
<evidence type="ECO:0000256" key="3">
    <source>
        <dbReference type="ARBA" id="ARBA00022676"/>
    </source>
</evidence>
<dbReference type="EMBL" id="CAJPVJ010021057">
    <property type="protein sequence ID" value="CAG2177852.1"/>
    <property type="molecule type" value="Genomic_DNA"/>
</dbReference>
<keyword evidence="5" id="KW-0812">Transmembrane</keyword>
<keyword evidence="7" id="KW-1133">Transmembrane helix</keyword>
<evidence type="ECO:0000256" key="4">
    <source>
        <dbReference type="ARBA" id="ARBA00022679"/>
    </source>
</evidence>
<keyword evidence="12" id="KW-1185">Reference proteome</keyword>
<evidence type="ECO:0000256" key="6">
    <source>
        <dbReference type="ARBA" id="ARBA00022968"/>
    </source>
</evidence>
<gene>
    <name evidence="11" type="ORF">ONB1V03_LOCUS17279</name>
</gene>
<dbReference type="InterPro" id="IPR002659">
    <property type="entry name" value="Glyco_trans_31"/>
</dbReference>
<accession>A0A7R9MK25</accession>
<dbReference type="Gene3D" id="3.90.550.50">
    <property type="match status" value="1"/>
</dbReference>
<dbReference type="EMBL" id="OC935882">
    <property type="protein sequence ID" value="CAD7660716.1"/>
    <property type="molecule type" value="Genomic_DNA"/>
</dbReference>
<reference evidence="11" key="1">
    <citation type="submission" date="2020-11" db="EMBL/GenBank/DDBJ databases">
        <authorList>
            <person name="Tran Van P."/>
        </authorList>
    </citation>
    <scope>NUCLEOTIDE SEQUENCE</scope>
</reference>
<dbReference type="OrthoDB" id="6411373at2759"/>
<proteinExistence type="inferred from homology"/>
<sequence>MPELLLTKAEPLIQPTGRCRPNRTQVFVLSAAKTSGKYYDRRTATRDTWVSEIIKDYSADISVTFVLAYHRNPESIESQEIQKQITAESHIYDDILQFAFVDHYYNLTLKTLSILHWVSKNCLSAKYVVKADDDLIVNTGRLTDKIRKNAFKSGITGEKRVMSIVRDTTSPFYIPYDVYPSDDHFPIAPGPFYVITMDSVDGLYRTAIDNQTVLKLEDVYVTGVIARKANVPVHDDPDIIIGYDYNYGSGGGV</sequence>
<evidence type="ECO:0000313" key="12">
    <source>
        <dbReference type="Proteomes" id="UP000728032"/>
    </source>
</evidence>
<evidence type="ECO:0000313" key="11">
    <source>
        <dbReference type="EMBL" id="CAD7660716.1"/>
    </source>
</evidence>
<evidence type="ECO:0000256" key="5">
    <source>
        <dbReference type="ARBA" id="ARBA00022692"/>
    </source>
</evidence>
<keyword evidence="3 10" id="KW-0328">Glycosyltransferase</keyword>
<dbReference type="PANTHER" id="PTHR11214">
    <property type="entry name" value="BETA-1,3-N-ACETYLGLUCOSAMINYLTRANSFERASE"/>
    <property type="match status" value="1"/>
</dbReference>